<evidence type="ECO:0000313" key="3">
    <source>
        <dbReference type="Proteomes" id="UP001595947"/>
    </source>
</evidence>
<reference evidence="3" key="1">
    <citation type="journal article" date="2019" name="Int. J. Syst. Evol. Microbiol.">
        <title>The Global Catalogue of Microorganisms (GCM) 10K type strain sequencing project: providing services to taxonomists for standard genome sequencing and annotation.</title>
        <authorList>
            <consortium name="The Broad Institute Genomics Platform"/>
            <consortium name="The Broad Institute Genome Sequencing Center for Infectious Disease"/>
            <person name="Wu L."/>
            <person name="Ma J."/>
        </authorList>
    </citation>
    <scope>NUCLEOTIDE SEQUENCE [LARGE SCALE GENOMIC DNA]</scope>
    <source>
        <strain evidence="3">CGMCC 4.7093</strain>
    </source>
</reference>
<dbReference type="InterPro" id="IPR051910">
    <property type="entry name" value="ComF/GntX_DNA_util-trans"/>
</dbReference>
<sequence length="115" mass="11555">MLTRAVTALLDLLLPAPCGGCGVAVAPGIALCDACTAVLARPVPVPDVPGLPPAMALAPYAGPARAVVIAYKERGRRDLAPPLAAALAHALDGLGLPGPCLLVPAPWRRSAARAR</sequence>
<keyword evidence="3" id="KW-1185">Reference proteome</keyword>
<evidence type="ECO:0000256" key="1">
    <source>
        <dbReference type="SAM" id="SignalP"/>
    </source>
</evidence>
<feature type="non-terminal residue" evidence="2">
    <location>
        <position position="115"/>
    </location>
</feature>
<gene>
    <name evidence="2" type="ORF">ACFPBZ_28705</name>
</gene>
<dbReference type="EMBL" id="JBHSIV010000063">
    <property type="protein sequence ID" value="MFC5066218.1"/>
    <property type="molecule type" value="Genomic_DNA"/>
</dbReference>
<evidence type="ECO:0000313" key="2">
    <source>
        <dbReference type="EMBL" id="MFC5066218.1"/>
    </source>
</evidence>
<feature type="chain" id="PRO_5046124526" evidence="1">
    <location>
        <begin position="21"/>
        <end position="115"/>
    </location>
</feature>
<name>A0ABV9YTT7_9PSEU</name>
<dbReference type="Proteomes" id="UP001595947">
    <property type="component" value="Unassembled WGS sequence"/>
</dbReference>
<organism evidence="2 3">
    <name type="scientific">Actinomycetospora atypica</name>
    <dbReference type="NCBI Taxonomy" id="1290095"/>
    <lineage>
        <taxon>Bacteria</taxon>
        <taxon>Bacillati</taxon>
        <taxon>Actinomycetota</taxon>
        <taxon>Actinomycetes</taxon>
        <taxon>Pseudonocardiales</taxon>
        <taxon>Pseudonocardiaceae</taxon>
        <taxon>Actinomycetospora</taxon>
    </lineage>
</organism>
<dbReference type="PANTHER" id="PTHR47505">
    <property type="entry name" value="DNA UTILIZATION PROTEIN YHGH"/>
    <property type="match status" value="1"/>
</dbReference>
<comment type="caution">
    <text evidence="2">The sequence shown here is derived from an EMBL/GenBank/DDBJ whole genome shotgun (WGS) entry which is preliminary data.</text>
</comment>
<proteinExistence type="predicted"/>
<protein>
    <submittedName>
        <fullName evidence="2">ComF family protein</fullName>
    </submittedName>
</protein>
<keyword evidence="1" id="KW-0732">Signal</keyword>
<feature type="signal peptide" evidence="1">
    <location>
        <begin position="1"/>
        <end position="20"/>
    </location>
</feature>
<dbReference type="PANTHER" id="PTHR47505:SF1">
    <property type="entry name" value="DNA UTILIZATION PROTEIN YHGH"/>
    <property type="match status" value="1"/>
</dbReference>
<accession>A0ABV9YTT7</accession>